<dbReference type="NCBIfam" id="NF003560">
    <property type="entry name" value="PRK05244.1-1"/>
    <property type="match status" value="1"/>
</dbReference>
<protein>
    <recommendedName>
        <fullName evidence="3">Der GTPase-activating protein YihI</fullName>
    </recommendedName>
</protein>
<keyword evidence="6" id="KW-1185">Reference proteome</keyword>
<comment type="caution">
    <text evidence="5">The sequence shown here is derived from an EMBL/GenBank/DDBJ whole genome shotgun (WGS) entry which is preliminary data.</text>
</comment>
<comment type="subunit">
    <text evidence="3">Interacts with Der.</text>
</comment>
<gene>
    <name evidence="3" type="primary">yihI</name>
    <name evidence="5" type="ORF">J0A66_11650</name>
</gene>
<evidence type="ECO:0000256" key="1">
    <source>
        <dbReference type="ARBA" id="ARBA00022468"/>
    </source>
</evidence>
<comment type="function">
    <text evidence="3">A GTPase-activating protein (GAP) that modifies Der/EngA GTPase function. May play a role in ribosome biogenesis.</text>
</comment>
<dbReference type="GO" id="GO:0042254">
    <property type="term" value="P:ribosome biogenesis"/>
    <property type="evidence" value="ECO:0007669"/>
    <property type="project" value="UniProtKB-KW"/>
</dbReference>
<dbReference type="InterPro" id="IPR007336">
    <property type="entry name" value="YihI"/>
</dbReference>
<reference evidence="5" key="1">
    <citation type="submission" date="2021-03" db="EMBL/GenBank/DDBJ databases">
        <title>novel species isolated from a fishpond in China.</title>
        <authorList>
            <person name="Lu H."/>
            <person name="Cai Z."/>
        </authorList>
    </citation>
    <scope>NUCLEOTIDE SEQUENCE</scope>
    <source>
        <strain evidence="5">JCM 30855</strain>
    </source>
</reference>
<dbReference type="GO" id="GO:0005096">
    <property type="term" value="F:GTPase activator activity"/>
    <property type="evidence" value="ECO:0007669"/>
    <property type="project" value="UniProtKB-KW"/>
</dbReference>
<dbReference type="Pfam" id="PF04220">
    <property type="entry name" value="YihI"/>
    <property type="match status" value="1"/>
</dbReference>
<feature type="region of interest" description="Disordered" evidence="4">
    <location>
        <begin position="1"/>
        <end position="78"/>
    </location>
</feature>
<keyword evidence="1 3" id="KW-0343">GTPase activation</keyword>
<proteinExistence type="inferred from homology"/>
<dbReference type="HAMAP" id="MF_01058">
    <property type="entry name" value="GAP_YihI"/>
    <property type="match status" value="1"/>
</dbReference>
<evidence type="ECO:0000313" key="5">
    <source>
        <dbReference type="EMBL" id="MBN7825882.1"/>
    </source>
</evidence>
<evidence type="ECO:0000313" key="6">
    <source>
        <dbReference type="Proteomes" id="UP000664654"/>
    </source>
</evidence>
<organism evidence="5 6">
    <name type="scientific">Bowmanella dokdonensis</name>
    <dbReference type="NCBI Taxonomy" id="751969"/>
    <lineage>
        <taxon>Bacteria</taxon>
        <taxon>Pseudomonadati</taxon>
        <taxon>Pseudomonadota</taxon>
        <taxon>Gammaproteobacteria</taxon>
        <taxon>Alteromonadales</taxon>
        <taxon>Alteromonadaceae</taxon>
        <taxon>Bowmanella</taxon>
    </lineage>
</organism>
<sequence>MARASKKPRLPGGKASKSSSADDKRHKRHSGKPAGSRNTEAKEALVTKSRSPKDPRIGSRKPVPLVAPEKTPAEPLRHFSPARELKAIEQDQRLEALMDKVDSGHKLTAEEKSYVDKQLARHLELCQMLGIETETPEAQDDPEEDLYDRFHNIDVDKFK</sequence>
<dbReference type="Proteomes" id="UP000664654">
    <property type="component" value="Unassembled WGS sequence"/>
</dbReference>
<evidence type="ECO:0000256" key="3">
    <source>
        <dbReference type="HAMAP-Rule" id="MF_01058"/>
    </source>
</evidence>
<comment type="similarity">
    <text evidence="3">Belongs to the YihI family.</text>
</comment>
<evidence type="ECO:0000256" key="2">
    <source>
        <dbReference type="ARBA" id="ARBA00022517"/>
    </source>
</evidence>
<feature type="compositionally biased region" description="Basic and acidic residues" evidence="4">
    <location>
        <begin position="39"/>
        <end position="57"/>
    </location>
</feature>
<dbReference type="AlphaFoldDB" id="A0A939DPA5"/>
<accession>A0A939DPA5</accession>
<name>A0A939DPA5_9ALTE</name>
<keyword evidence="2 3" id="KW-0690">Ribosome biogenesis</keyword>
<evidence type="ECO:0000256" key="4">
    <source>
        <dbReference type="SAM" id="MobiDB-lite"/>
    </source>
</evidence>
<dbReference type="EMBL" id="JAFKCV010000005">
    <property type="protein sequence ID" value="MBN7825882.1"/>
    <property type="molecule type" value="Genomic_DNA"/>
</dbReference>